<evidence type="ECO:0000313" key="2">
    <source>
        <dbReference type="Proteomes" id="UP000826271"/>
    </source>
</evidence>
<organism evidence="1 2">
    <name type="scientific">Buddleja alternifolia</name>
    <dbReference type="NCBI Taxonomy" id="168488"/>
    <lineage>
        <taxon>Eukaryota</taxon>
        <taxon>Viridiplantae</taxon>
        <taxon>Streptophyta</taxon>
        <taxon>Embryophyta</taxon>
        <taxon>Tracheophyta</taxon>
        <taxon>Spermatophyta</taxon>
        <taxon>Magnoliopsida</taxon>
        <taxon>eudicotyledons</taxon>
        <taxon>Gunneridae</taxon>
        <taxon>Pentapetalae</taxon>
        <taxon>asterids</taxon>
        <taxon>lamiids</taxon>
        <taxon>Lamiales</taxon>
        <taxon>Scrophulariaceae</taxon>
        <taxon>Buddlejeae</taxon>
        <taxon>Buddleja</taxon>
    </lineage>
</organism>
<name>A0AAV6XCZ1_9LAMI</name>
<protein>
    <submittedName>
        <fullName evidence="1">Uncharacterized protein</fullName>
    </submittedName>
</protein>
<comment type="caution">
    <text evidence="1">The sequence shown here is derived from an EMBL/GenBank/DDBJ whole genome shotgun (WGS) entry which is preliminary data.</text>
</comment>
<dbReference type="EMBL" id="WHWC01000006">
    <property type="protein sequence ID" value="KAG8380328.1"/>
    <property type="molecule type" value="Genomic_DNA"/>
</dbReference>
<dbReference type="Proteomes" id="UP000826271">
    <property type="component" value="Unassembled WGS sequence"/>
</dbReference>
<reference evidence="1" key="1">
    <citation type="submission" date="2019-10" db="EMBL/GenBank/DDBJ databases">
        <authorList>
            <person name="Zhang R."/>
            <person name="Pan Y."/>
            <person name="Wang J."/>
            <person name="Ma R."/>
            <person name="Yu S."/>
        </authorList>
    </citation>
    <scope>NUCLEOTIDE SEQUENCE</scope>
    <source>
        <strain evidence="1">LA-IB0</strain>
        <tissue evidence="1">Leaf</tissue>
    </source>
</reference>
<gene>
    <name evidence="1" type="ORF">BUALT_Bualt06G0004200</name>
</gene>
<proteinExistence type="predicted"/>
<keyword evidence="2" id="KW-1185">Reference proteome</keyword>
<dbReference type="AlphaFoldDB" id="A0AAV6XCZ1"/>
<evidence type="ECO:0000313" key="1">
    <source>
        <dbReference type="EMBL" id="KAG8380328.1"/>
    </source>
</evidence>
<sequence>MEINNDGYSHVALPFDLIERLENVNNWDDWPCSWTVDEEQMWWIGVIAQFWLRMSLSKGESGEKCVVNAHISLPQDLIERLKNEKNWEEWPCKWTFDEERINSVWLWSRYMDDNGDVIVEQKNEQSTSKRSN</sequence>
<accession>A0AAV6XCZ1</accession>